<keyword evidence="3" id="KW-0234">DNA repair</keyword>
<proteinExistence type="predicted"/>
<dbReference type="NCBIfam" id="TIGR00613">
    <property type="entry name" value="reco"/>
    <property type="match status" value="1"/>
</dbReference>
<dbReference type="InterPro" id="IPR003717">
    <property type="entry name" value="RecO"/>
</dbReference>
<feature type="domain" description="DNA replication/recombination mediator RecO N-terminal" evidence="4">
    <location>
        <begin position="5"/>
        <end position="81"/>
    </location>
</feature>
<organism evidence="5 6">
    <name type="scientific">Candidatus Giovannonibacteria bacterium RIFCSPLOWO2_12_FULL_43_26</name>
    <dbReference type="NCBI Taxonomy" id="1798363"/>
    <lineage>
        <taxon>Bacteria</taxon>
        <taxon>Candidatus Giovannoniibacteriota</taxon>
    </lineage>
</organism>
<evidence type="ECO:0000256" key="2">
    <source>
        <dbReference type="ARBA" id="ARBA00023172"/>
    </source>
</evidence>
<reference evidence="5 6" key="1">
    <citation type="journal article" date="2016" name="Nat. Commun.">
        <title>Thousands of microbial genomes shed light on interconnected biogeochemical processes in an aquifer system.</title>
        <authorList>
            <person name="Anantharaman K."/>
            <person name="Brown C.T."/>
            <person name="Hug L.A."/>
            <person name="Sharon I."/>
            <person name="Castelle C.J."/>
            <person name="Probst A.J."/>
            <person name="Thomas B.C."/>
            <person name="Singh A."/>
            <person name="Wilkins M.J."/>
            <person name="Karaoz U."/>
            <person name="Brodie E.L."/>
            <person name="Williams K.H."/>
            <person name="Hubbard S.S."/>
            <person name="Banfield J.F."/>
        </authorList>
    </citation>
    <scope>NUCLEOTIDE SEQUENCE [LARGE SCALE GENOMIC DNA]</scope>
</reference>
<dbReference type="PANTHER" id="PTHR33991:SF1">
    <property type="entry name" value="DNA REPAIR PROTEIN RECO"/>
    <property type="match status" value="1"/>
</dbReference>
<dbReference type="Pfam" id="PF11967">
    <property type="entry name" value="RecO_N"/>
    <property type="match status" value="1"/>
</dbReference>
<dbReference type="GO" id="GO:0006310">
    <property type="term" value="P:DNA recombination"/>
    <property type="evidence" value="ECO:0007669"/>
    <property type="project" value="UniProtKB-KW"/>
</dbReference>
<evidence type="ECO:0000256" key="3">
    <source>
        <dbReference type="ARBA" id="ARBA00023204"/>
    </source>
</evidence>
<dbReference type="Gene3D" id="2.40.50.140">
    <property type="entry name" value="Nucleic acid-binding proteins"/>
    <property type="match status" value="1"/>
</dbReference>
<comment type="caution">
    <text evidence="5">The sequence shown here is derived from an EMBL/GenBank/DDBJ whole genome shotgun (WGS) entry which is preliminary data.</text>
</comment>
<protein>
    <submittedName>
        <fullName evidence="5">DNA repair protein RecO</fullName>
    </submittedName>
</protein>
<evidence type="ECO:0000256" key="1">
    <source>
        <dbReference type="ARBA" id="ARBA00022763"/>
    </source>
</evidence>
<evidence type="ECO:0000313" key="6">
    <source>
        <dbReference type="Proteomes" id="UP000177334"/>
    </source>
</evidence>
<name>A0A1F5XUW5_9BACT</name>
<dbReference type="GO" id="GO:0006302">
    <property type="term" value="P:double-strand break repair"/>
    <property type="evidence" value="ECO:0007669"/>
    <property type="project" value="TreeGrafter"/>
</dbReference>
<keyword evidence="1" id="KW-0227">DNA damage</keyword>
<dbReference type="GO" id="GO:0043590">
    <property type="term" value="C:bacterial nucleoid"/>
    <property type="evidence" value="ECO:0007669"/>
    <property type="project" value="TreeGrafter"/>
</dbReference>
<dbReference type="PANTHER" id="PTHR33991">
    <property type="entry name" value="DNA REPAIR PROTEIN RECO"/>
    <property type="match status" value="1"/>
</dbReference>
<dbReference type="InterPro" id="IPR012340">
    <property type="entry name" value="NA-bd_OB-fold"/>
</dbReference>
<accession>A0A1F5XUW5</accession>
<keyword evidence="2" id="KW-0233">DNA recombination</keyword>
<gene>
    <name evidence="5" type="ORF">A3H05_02075</name>
</gene>
<dbReference type="Proteomes" id="UP000177334">
    <property type="component" value="Unassembled WGS sequence"/>
</dbReference>
<evidence type="ECO:0000259" key="4">
    <source>
        <dbReference type="Pfam" id="PF11967"/>
    </source>
</evidence>
<dbReference type="EMBL" id="MFIP01000023">
    <property type="protein sequence ID" value="OGF91678.1"/>
    <property type="molecule type" value="Genomic_DNA"/>
</dbReference>
<evidence type="ECO:0000313" key="5">
    <source>
        <dbReference type="EMBL" id="OGF91678.1"/>
    </source>
</evidence>
<sequence>MPSAYFKTEGLIIKKMPFAEADFLVRVFTKDFGKMDALAKGARKTASKLNPHLDILNHIRMQFVKNGERISTLMDAEIISKYDDWFLTADKLSVAGRILQVIDMVILPGAKDGKLFFMLLDFFSARGGSAFGGGSFETVAINFLRNFFKHEGYGDTLPGSEAQLYYPALPDYCREAIIKLWPQLKN</sequence>
<dbReference type="AlphaFoldDB" id="A0A1F5XUW5"/>
<dbReference type="InterPro" id="IPR022572">
    <property type="entry name" value="DNA_rep/recomb_RecO_N"/>
</dbReference>
<dbReference type="SUPFAM" id="SSF50249">
    <property type="entry name" value="Nucleic acid-binding proteins"/>
    <property type="match status" value="1"/>
</dbReference>